<feature type="transmembrane region" description="Helical" evidence="5">
    <location>
        <begin position="6"/>
        <end position="25"/>
    </location>
</feature>
<feature type="transmembrane region" description="Helical" evidence="5">
    <location>
        <begin position="56"/>
        <end position="73"/>
    </location>
</feature>
<proteinExistence type="predicted"/>
<dbReference type="InterPro" id="IPR036465">
    <property type="entry name" value="vWFA_dom_sf"/>
</dbReference>
<dbReference type="PANTHER" id="PTHR22550:SF5">
    <property type="entry name" value="LEUCINE ZIPPER PROTEIN 4"/>
    <property type="match status" value="1"/>
</dbReference>
<organism evidence="7 8">
    <name type="scientific">Svornostia abyssi</name>
    <dbReference type="NCBI Taxonomy" id="2898438"/>
    <lineage>
        <taxon>Bacteria</taxon>
        <taxon>Bacillati</taxon>
        <taxon>Actinomycetota</taxon>
        <taxon>Thermoleophilia</taxon>
        <taxon>Solirubrobacterales</taxon>
        <taxon>Baekduiaceae</taxon>
        <taxon>Svornostia</taxon>
    </lineage>
</organism>
<dbReference type="Pfam" id="PF07584">
    <property type="entry name" value="BatA"/>
    <property type="match status" value="1"/>
</dbReference>
<sequence>MSFDLPVALAGLALIPLAIIAYVFAQQRRPKYAARFTNVALLAAVVKERPNWRRHLPPVLLLTALAALIVAFARPHMTFAVPKNEATVMLVTDTSGSMMAEDISPNRLEVARDAAKQFADGLPDSVKLGLASFSNTAALNIAPTTDRDQVKAALDSQRPQGGTAMGDGLSIGVEQVREVAELAKERGEGDETPAAIVLLSDGENTSGTAQPLDVADQAKELGVPVYTIALGTPEGTITLQQPGDVVPRTIPVPPDTETLQQIAETTGGRTFDAESPDQLKEIYEDLGARVGTEQEEREVTAAFAGGAVVLLLLGGGLSLRWFGRLV</sequence>
<evidence type="ECO:0000256" key="3">
    <source>
        <dbReference type="ARBA" id="ARBA00022989"/>
    </source>
</evidence>
<dbReference type="InterPro" id="IPR050768">
    <property type="entry name" value="UPF0353/GerABKA_families"/>
</dbReference>
<keyword evidence="4 5" id="KW-0472">Membrane</keyword>
<name>A0ABY5PHV8_9ACTN</name>
<evidence type="ECO:0000256" key="4">
    <source>
        <dbReference type="ARBA" id="ARBA00023136"/>
    </source>
</evidence>
<dbReference type="PANTHER" id="PTHR22550">
    <property type="entry name" value="SPORE GERMINATION PROTEIN"/>
    <property type="match status" value="1"/>
</dbReference>
<keyword evidence="2 5" id="KW-0812">Transmembrane</keyword>
<evidence type="ECO:0000313" key="8">
    <source>
        <dbReference type="Proteomes" id="UP001058860"/>
    </source>
</evidence>
<dbReference type="SUPFAM" id="SSF53300">
    <property type="entry name" value="vWA-like"/>
    <property type="match status" value="1"/>
</dbReference>
<reference evidence="8" key="1">
    <citation type="submission" date="2021-11" db="EMBL/GenBank/DDBJ databases">
        <title>Cultivation dependent microbiological survey of springs from the worlds oldest radium mine currently devoted to the extraction of radon-saturated water.</title>
        <authorList>
            <person name="Kapinusova G."/>
            <person name="Smrhova T."/>
            <person name="Strejcek M."/>
            <person name="Suman J."/>
            <person name="Jani K."/>
            <person name="Pajer P."/>
            <person name="Uhlik O."/>
        </authorList>
    </citation>
    <scope>NUCLEOTIDE SEQUENCE [LARGE SCALE GENOMIC DNA]</scope>
    <source>
        <strain evidence="8">J379</strain>
    </source>
</reference>
<evidence type="ECO:0000256" key="2">
    <source>
        <dbReference type="ARBA" id="ARBA00022692"/>
    </source>
</evidence>
<dbReference type="SMART" id="SM00327">
    <property type="entry name" value="VWA"/>
    <property type="match status" value="1"/>
</dbReference>
<dbReference type="EMBL" id="CP088295">
    <property type="protein sequence ID" value="UUY04152.1"/>
    <property type="molecule type" value="Genomic_DNA"/>
</dbReference>
<feature type="transmembrane region" description="Helical" evidence="5">
    <location>
        <begin position="301"/>
        <end position="322"/>
    </location>
</feature>
<dbReference type="RefSeq" id="WP_353864645.1">
    <property type="nucleotide sequence ID" value="NZ_CP088295.1"/>
</dbReference>
<evidence type="ECO:0000256" key="1">
    <source>
        <dbReference type="ARBA" id="ARBA00022475"/>
    </source>
</evidence>
<evidence type="ECO:0000259" key="6">
    <source>
        <dbReference type="PROSITE" id="PS50234"/>
    </source>
</evidence>
<dbReference type="InterPro" id="IPR002035">
    <property type="entry name" value="VWF_A"/>
</dbReference>
<feature type="domain" description="VWFA" evidence="6">
    <location>
        <begin position="87"/>
        <end position="286"/>
    </location>
</feature>
<keyword evidence="3 5" id="KW-1133">Transmembrane helix</keyword>
<protein>
    <submittedName>
        <fullName evidence="7">VWA domain-containing protein</fullName>
    </submittedName>
</protein>
<dbReference type="InterPro" id="IPR024163">
    <property type="entry name" value="Aerotolerance_reg_N"/>
</dbReference>
<accession>A0ABY5PHV8</accession>
<dbReference type="Gene3D" id="3.40.50.410">
    <property type="entry name" value="von Willebrand factor, type A domain"/>
    <property type="match status" value="1"/>
</dbReference>
<dbReference type="Pfam" id="PF00092">
    <property type="entry name" value="VWA"/>
    <property type="match status" value="1"/>
</dbReference>
<keyword evidence="1" id="KW-1003">Cell membrane</keyword>
<evidence type="ECO:0000313" key="7">
    <source>
        <dbReference type="EMBL" id="UUY04152.1"/>
    </source>
</evidence>
<dbReference type="PROSITE" id="PS50234">
    <property type="entry name" value="VWFA"/>
    <property type="match status" value="1"/>
</dbReference>
<gene>
    <name evidence="7" type="ORF">LRS13_01085</name>
</gene>
<dbReference type="Proteomes" id="UP001058860">
    <property type="component" value="Chromosome"/>
</dbReference>
<evidence type="ECO:0000256" key="5">
    <source>
        <dbReference type="SAM" id="Phobius"/>
    </source>
</evidence>
<keyword evidence="8" id="KW-1185">Reference proteome</keyword>